<dbReference type="AlphaFoldDB" id="A0A392RKX4"/>
<protein>
    <submittedName>
        <fullName evidence="1">Uncharacterized protein</fullName>
    </submittedName>
</protein>
<evidence type="ECO:0000313" key="2">
    <source>
        <dbReference type="Proteomes" id="UP000265520"/>
    </source>
</evidence>
<name>A0A392RKX4_9FABA</name>
<dbReference type="EMBL" id="LXQA010232449">
    <property type="protein sequence ID" value="MCI36295.1"/>
    <property type="molecule type" value="Genomic_DNA"/>
</dbReference>
<feature type="non-terminal residue" evidence="1">
    <location>
        <position position="69"/>
    </location>
</feature>
<evidence type="ECO:0000313" key="1">
    <source>
        <dbReference type="EMBL" id="MCI36295.1"/>
    </source>
</evidence>
<organism evidence="1 2">
    <name type="scientific">Trifolium medium</name>
    <dbReference type="NCBI Taxonomy" id="97028"/>
    <lineage>
        <taxon>Eukaryota</taxon>
        <taxon>Viridiplantae</taxon>
        <taxon>Streptophyta</taxon>
        <taxon>Embryophyta</taxon>
        <taxon>Tracheophyta</taxon>
        <taxon>Spermatophyta</taxon>
        <taxon>Magnoliopsida</taxon>
        <taxon>eudicotyledons</taxon>
        <taxon>Gunneridae</taxon>
        <taxon>Pentapetalae</taxon>
        <taxon>rosids</taxon>
        <taxon>fabids</taxon>
        <taxon>Fabales</taxon>
        <taxon>Fabaceae</taxon>
        <taxon>Papilionoideae</taxon>
        <taxon>50 kb inversion clade</taxon>
        <taxon>NPAAA clade</taxon>
        <taxon>Hologalegina</taxon>
        <taxon>IRL clade</taxon>
        <taxon>Trifolieae</taxon>
        <taxon>Trifolium</taxon>
    </lineage>
</organism>
<keyword evidence="2" id="KW-1185">Reference proteome</keyword>
<dbReference type="Proteomes" id="UP000265520">
    <property type="component" value="Unassembled WGS sequence"/>
</dbReference>
<reference evidence="1 2" key="1">
    <citation type="journal article" date="2018" name="Front. Plant Sci.">
        <title>Red Clover (Trifolium pratense) and Zigzag Clover (T. medium) - A Picture of Genomic Similarities and Differences.</title>
        <authorList>
            <person name="Dluhosova J."/>
            <person name="Istvanek J."/>
            <person name="Nedelnik J."/>
            <person name="Repkova J."/>
        </authorList>
    </citation>
    <scope>NUCLEOTIDE SEQUENCE [LARGE SCALE GENOMIC DNA]</scope>
    <source>
        <strain evidence="2">cv. 10/8</strain>
        <tissue evidence="1">Leaf</tissue>
    </source>
</reference>
<comment type="caution">
    <text evidence="1">The sequence shown here is derived from an EMBL/GenBank/DDBJ whole genome shotgun (WGS) entry which is preliminary data.</text>
</comment>
<proteinExistence type="predicted"/>
<sequence>MKGKCLFKEDAKDKGKATEMYEDIMAAWENILDSETEEYADSVLVFLELCTEFPIFVDYVENTILGPMK</sequence>
<accession>A0A392RKX4</accession>